<name>A0ABS1X2K3_9GAMM</name>
<dbReference type="Pfam" id="PF11383">
    <property type="entry name" value="DUF3187"/>
    <property type="match status" value="1"/>
</dbReference>
<keyword evidence="1" id="KW-0732">Signal</keyword>
<proteinExistence type="predicted"/>
<comment type="caution">
    <text evidence="2">The sequence shown here is derived from an EMBL/GenBank/DDBJ whole genome shotgun (WGS) entry which is preliminary data.</text>
</comment>
<protein>
    <submittedName>
        <fullName evidence="2">DUF3187 family protein</fullName>
    </submittedName>
</protein>
<evidence type="ECO:0000313" key="3">
    <source>
        <dbReference type="Proteomes" id="UP000661077"/>
    </source>
</evidence>
<evidence type="ECO:0000313" key="2">
    <source>
        <dbReference type="EMBL" id="MBM0107412.1"/>
    </source>
</evidence>
<gene>
    <name evidence="2" type="ORF">JM946_21950</name>
</gene>
<dbReference type="Proteomes" id="UP000661077">
    <property type="component" value="Unassembled WGS sequence"/>
</dbReference>
<sequence>MRPKSRLSVVTAVASIGSLLGSAAVLAADEFDIGEVANPVPRGPNVDPPFSVRDQNPLLAGFGLPVAMPSRRGREFGASLDISWGSTALTQEVGDEAVLLDAETREARVTLQGPLSDRFAWQLQLPYRYTGGGNLDSFIDSWHDFFGLAEGARPLLPRDQTNIVYARLGARQLDMRSSASGVADIQAALGYSVLDSSDTHVMTWLAVELPTGDEYKLTGNDATDVSLVLAAQRRLGQRWVAFGQVAGSWLGESDLLPIEQRDVVWSAMAGVSVRTWGGLSLKAQLDAHTAAYDSKLDILNEAVVLTVGGHIRFPFGQLDLGVSEDLAVEHSPDVVFLIGLKQAW</sequence>
<evidence type="ECO:0000256" key="1">
    <source>
        <dbReference type="SAM" id="SignalP"/>
    </source>
</evidence>
<reference evidence="2 3" key="1">
    <citation type="journal article" date="2021" name="Int. J. Syst. Evol. Microbiol.">
        <title>Steroidobacter gossypii sp. nov., isolated from soil of cotton cropping field.</title>
        <authorList>
            <person name="Huang R."/>
            <person name="Yang S."/>
            <person name="Zhen C."/>
            <person name="Liu W."/>
        </authorList>
    </citation>
    <scope>NUCLEOTIDE SEQUENCE [LARGE SCALE GENOMIC DNA]</scope>
    <source>
        <strain evidence="2 3">S1-65</strain>
    </source>
</reference>
<dbReference type="InterPro" id="IPR021523">
    <property type="entry name" value="DUF3187"/>
</dbReference>
<dbReference type="RefSeq" id="WP_203169523.1">
    <property type="nucleotide sequence ID" value="NZ_JAEVLS010000005.1"/>
</dbReference>
<accession>A0ABS1X2K3</accession>
<dbReference type="EMBL" id="JAEVLS010000005">
    <property type="protein sequence ID" value="MBM0107412.1"/>
    <property type="molecule type" value="Genomic_DNA"/>
</dbReference>
<feature type="signal peptide" evidence="1">
    <location>
        <begin position="1"/>
        <end position="27"/>
    </location>
</feature>
<feature type="chain" id="PRO_5046737904" evidence="1">
    <location>
        <begin position="28"/>
        <end position="344"/>
    </location>
</feature>
<organism evidence="2 3">
    <name type="scientific">Steroidobacter gossypii</name>
    <dbReference type="NCBI Taxonomy" id="2805490"/>
    <lineage>
        <taxon>Bacteria</taxon>
        <taxon>Pseudomonadati</taxon>
        <taxon>Pseudomonadota</taxon>
        <taxon>Gammaproteobacteria</taxon>
        <taxon>Steroidobacterales</taxon>
        <taxon>Steroidobacteraceae</taxon>
        <taxon>Steroidobacter</taxon>
    </lineage>
</organism>
<keyword evidence="3" id="KW-1185">Reference proteome</keyword>